<dbReference type="InterPro" id="IPR009636">
    <property type="entry name" value="SCAF"/>
</dbReference>
<dbReference type="Proteomes" id="UP000183487">
    <property type="component" value="Unassembled WGS sequence"/>
</dbReference>
<evidence type="ECO:0000256" key="1">
    <source>
        <dbReference type="SAM" id="MobiDB-lite"/>
    </source>
</evidence>
<dbReference type="OrthoDB" id="7282941at2"/>
<evidence type="ECO:0008006" key="4">
    <source>
        <dbReference type="Google" id="ProtNLM"/>
    </source>
</evidence>
<dbReference type="RefSeq" id="WP_143026363.1">
    <property type="nucleotide sequence ID" value="NZ_FNKP01000002.1"/>
</dbReference>
<dbReference type="Pfam" id="PF06810">
    <property type="entry name" value="Phage_scaffold"/>
    <property type="match status" value="1"/>
</dbReference>
<protein>
    <recommendedName>
        <fullName evidence="4">Scaffolding protein</fullName>
    </recommendedName>
</protein>
<proteinExistence type="predicted"/>
<gene>
    <name evidence="2" type="ORF">SAMN05443245_5241</name>
</gene>
<reference evidence="3" key="1">
    <citation type="submission" date="2016-10" db="EMBL/GenBank/DDBJ databases">
        <authorList>
            <person name="Varghese N."/>
            <person name="Submissions S."/>
        </authorList>
    </citation>
    <scope>NUCLEOTIDE SEQUENCE [LARGE SCALE GENOMIC DNA]</scope>
    <source>
        <strain evidence="3">GAS106B</strain>
    </source>
</reference>
<evidence type="ECO:0000313" key="2">
    <source>
        <dbReference type="EMBL" id="SDR37583.1"/>
    </source>
</evidence>
<feature type="compositionally biased region" description="Basic and acidic residues" evidence="1">
    <location>
        <begin position="175"/>
        <end position="206"/>
    </location>
</feature>
<dbReference type="EMBL" id="FNKP01000002">
    <property type="protein sequence ID" value="SDR37583.1"/>
    <property type="molecule type" value="Genomic_DNA"/>
</dbReference>
<feature type="region of interest" description="Disordered" evidence="1">
    <location>
        <begin position="52"/>
        <end position="97"/>
    </location>
</feature>
<organism evidence="2 3">
    <name type="scientific">Paraburkholderia fungorum</name>
    <dbReference type="NCBI Taxonomy" id="134537"/>
    <lineage>
        <taxon>Bacteria</taxon>
        <taxon>Pseudomonadati</taxon>
        <taxon>Pseudomonadota</taxon>
        <taxon>Betaproteobacteria</taxon>
        <taxon>Burkholderiales</taxon>
        <taxon>Burkholderiaceae</taxon>
        <taxon>Paraburkholderia</taxon>
    </lineage>
</organism>
<name>A0A1H1IIU8_9BURK</name>
<accession>A0A1H1IIU8</accession>
<evidence type="ECO:0000313" key="3">
    <source>
        <dbReference type="Proteomes" id="UP000183487"/>
    </source>
</evidence>
<feature type="compositionally biased region" description="Basic and acidic residues" evidence="1">
    <location>
        <begin position="59"/>
        <end position="97"/>
    </location>
</feature>
<feature type="region of interest" description="Disordered" evidence="1">
    <location>
        <begin position="162"/>
        <end position="206"/>
    </location>
</feature>
<feature type="region of interest" description="Disordered" evidence="1">
    <location>
        <begin position="12"/>
        <end position="34"/>
    </location>
</feature>
<keyword evidence="3" id="KW-1185">Reference proteome</keyword>
<sequence>MPNLLRQLMLQTRLMSPEGDDPAGGGGTPPVVAPVQGKEVFSREYVQELRQENASYRTRANDAERKAQEAETKALKAQEEADAKAAKAASDADAKVQETHTAADQRIIRAELKAEAIKAGMVDLDGLKLADLSAVKIDEKGDVVGAEDMLKALKEAKPYLFKEATSSSNPGTPPAKEKPKPFDARTATPEERKAEAKRLGISIKEH</sequence>
<dbReference type="AlphaFoldDB" id="A0A1H1IIU8"/>